<feature type="compositionally biased region" description="Basic and acidic residues" evidence="1">
    <location>
        <begin position="9"/>
        <end position="19"/>
    </location>
</feature>
<feature type="compositionally biased region" description="Basic and acidic residues" evidence="1">
    <location>
        <begin position="30"/>
        <end position="42"/>
    </location>
</feature>
<dbReference type="EMBL" id="FQ790345">
    <property type="protein sequence ID" value="CCD52851.1"/>
    <property type="molecule type" value="Genomic_DNA"/>
</dbReference>
<sequence length="42" mass="4752">MIDQVVTESDLRTSAKLEADLSSPKIVQQGKKEGNRHQTREQ</sequence>
<accession>G2YMK3</accession>
<dbReference type="InParanoid" id="G2YMK3"/>
<dbReference type="AlphaFoldDB" id="G2YMK3"/>
<protein>
    <submittedName>
        <fullName evidence="2">Uncharacterized protein</fullName>
    </submittedName>
</protein>
<name>G2YMK3_BOTF4</name>
<proteinExistence type="predicted"/>
<evidence type="ECO:0000256" key="1">
    <source>
        <dbReference type="SAM" id="MobiDB-lite"/>
    </source>
</evidence>
<dbReference type="Proteomes" id="UP000008177">
    <property type="component" value="Unplaced contigs"/>
</dbReference>
<organism evidence="2 3">
    <name type="scientific">Botryotinia fuckeliana (strain T4)</name>
    <name type="common">Noble rot fungus</name>
    <name type="synonym">Botrytis cinerea</name>
    <dbReference type="NCBI Taxonomy" id="999810"/>
    <lineage>
        <taxon>Eukaryota</taxon>
        <taxon>Fungi</taxon>
        <taxon>Dikarya</taxon>
        <taxon>Ascomycota</taxon>
        <taxon>Pezizomycotina</taxon>
        <taxon>Leotiomycetes</taxon>
        <taxon>Helotiales</taxon>
        <taxon>Sclerotiniaceae</taxon>
        <taxon>Botrytis</taxon>
    </lineage>
</organism>
<gene>
    <name evidence="2" type="ORF">BofuT4_uP137750.1</name>
</gene>
<reference evidence="3" key="1">
    <citation type="journal article" date="2011" name="PLoS Genet.">
        <title>Genomic analysis of the necrotrophic fungal pathogens Sclerotinia sclerotiorum and Botrytis cinerea.</title>
        <authorList>
            <person name="Amselem J."/>
            <person name="Cuomo C.A."/>
            <person name="van Kan J.A."/>
            <person name="Viaud M."/>
            <person name="Benito E.P."/>
            <person name="Couloux A."/>
            <person name="Coutinho P.M."/>
            <person name="de Vries R.P."/>
            <person name="Dyer P.S."/>
            <person name="Fillinger S."/>
            <person name="Fournier E."/>
            <person name="Gout L."/>
            <person name="Hahn M."/>
            <person name="Kohn L."/>
            <person name="Lapalu N."/>
            <person name="Plummer K.M."/>
            <person name="Pradier J.M."/>
            <person name="Quevillon E."/>
            <person name="Sharon A."/>
            <person name="Simon A."/>
            <person name="ten Have A."/>
            <person name="Tudzynski B."/>
            <person name="Tudzynski P."/>
            <person name="Wincker P."/>
            <person name="Andrew M."/>
            <person name="Anthouard V."/>
            <person name="Beever R.E."/>
            <person name="Beffa R."/>
            <person name="Benoit I."/>
            <person name="Bouzid O."/>
            <person name="Brault B."/>
            <person name="Chen Z."/>
            <person name="Choquer M."/>
            <person name="Collemare J."/>
            <person name="Cotton P."/>
            <person name="Danchin E.G."/>
            <person name="Da Silva C."/>
            <person name="Gautier A."/>
            <person name="Giraud C."/>
            <person name="Giraud T."/>
            <person name="Gonzalez C."/>
            <person name="Grossetete S."/>
            <person name="Guldener U."/>
            <person name="Henrissat B."/>
            <person name="Howlett B.J."/>
            <person name="Kodira C."/>
            <person name="Kretschmer M."/>
            <person name="Lappartient A."/>
            <person name="Leroch M."/>
            <person name="Levis C."/>
            <person name="Mauceli E."/>
            <person name="Neuveglise C."/>
            <person name="Oeser B."/>
            <person name="Pearson M."/>
            <person name="Poulain J."/>
            <person name="Poussereau N."/>
            <person name="Quesneville H."/>
            <person name="Rascle C."/>
            <person name="Schumacher J."/>
            <person name="Segurens B."/>
            <person name="Sexton A."/>
            <person name="Silva E."/>
            <person name="Sirven C."/>
            <person name="Soanes D.M."/>
            <person name="Talbot N.J."/>
            <person name="Templeton M."/>
            <person name="Yandava C."/>
            <person name="Yarden O."/>
            <person name="Zeng Q."/>
            <person name="Rollins J.A."/>
            <person name="Lebrun M.H."/>
            <person name="Dickman M."/>
        </authorList>
    </citation>
    <scope>NUCLEOTIDE SEQUENCE [LARGE SCALE GENOMIC DNA]</scope>
    <source>
        <strain evidence="3">T4</strain>
    </source>
</reference>
<dbReference type="HOGENOM" id="CLU_3260459_0_0_1"/>
<evidence type="ECO:0000313" key="3">
    <source>
        <dbReference type="Proteomes" id="UP000008177"/>
    </source>
</evidence>
<feature type="region of interest" description="Disordered" evidence="1">
    <location>
        <begin position="1"/>
        <end position="42"/>
    </location>
</feature>
<evidence type="ECO:0000313" key="2">
    <source>
        <dbReference type="EMBL" id="CCD52851.1"/>
    </source>
</evidence>